<dbReference type="GO" id="GO:0003735">
    <property type="term" value="F:structural constituent of ribosome"/>
    <property type="evidence" value="ECO:0007669"/>
    <property type="project" value="UniProtKB-UniRule"/>
</dbReference>
<feature type="compositionally biased region" description="Basic and acidic residues" evidence="8">
    <location>
        <begin position="1"/>
        <end position="19"/>
    </location>
</feature>
<evidence type="ECO:0000256" key="1">
    <source>
        <dbReference type="ARBA" id="ARBA00007151"/>
    </source>
</evidence>
<dbReference type="InterPro" id="IPR005716">
    <property type="entry name" value="Ribosomal_uS7_euk/arc"/>
</dbReference>
<protein>
    <recommendedName>
        <fullName evidence="5 7">30S ribosomal protein S7</fullName>
    </recommendedName>
</protein>
<dbReference type="NCBIfam" id="NF003106">
    <property type="entry name" value="PRK04027.1"/>
    <property type="match status" value="1"/>
</dbReference>
<dbReference type="InterPro" id="IPR023798">
    <property type="entry name" value="Ribosomal_uS7_dom"/>
</dbReference>
<evidence type="ECO:0000256" key="7">
    <source>
        <dbReference type="RuleBase" id="RU003621"/>
    </source>
</evidence>
<dbReference type="GO" id="GO:0006412">
    <property type="term" value="P:translation"/>
    <property type="evidence" value="ECO:0007669"/>
    <property type="project" value="UniProtKB-UniRule"/>
</dbReference>
<keyword evidence="7" id="KW-0694">RNA-binding</keyword>
<keyword evidence="3 6" id="KW-0689">Ribosomal protein</keyword>
<reference evidence="10 11" key="1">
    <citation type="submission" date="2016-08" db="EMBL/GenBank/DDBJ databases">
        <title>New Insights into Marine Group III Euryarchaeota, from dark to light.</title>
        <authorList>
            <person name="Haro-Moreno J.M."/>
            <person name="Rodriguez-Valera F."/>
            <person name="Lopez-Garcia P."/>
            <person name="Moreira D."/>
            <person name="Martin-Cuadrado A.B."/>
        </authorList>
    </citation>
    <scope>NUCLEOTIDE SEQUENCE [LARGE SCALE GENOMIC DNA]</scope>
    <source>
        <strain evidence="10">CG-Epi6</strain>
    </source>
</reference>
<keyword evidence="7" id="KW-0699">rRNA-binding</keyword>
<dbReference type="Pfam" id="PF00177">
    <property type="entry name" value="Ribosomal_S7"/>
    <property type="match status" value="1"/>
</dbReference>
<evidence type="ECO:0000259" key="9">
    <source>
        <dbReference type="Pfam" id="PF00177"/>
    </source>
</evidence>
<evidence type="ECO:0000313" key="10">
    <source>
        <dbReference type="EMBL" id="OIR11216.1"/>
    </source>
</evidence>
<dbReference type="Gene3D" id="1.10.455.10">
    <property type="entry name" value="Ribosomal protein S7 domain"/>
    <property type="match status" value="1"/>
</dbReference>
<name>A0A1J5T4M9_9ARCH</name>
<evidence type="ECO:0000256" key="4">
    <source>
        <dbReference type="ARBA" id="ARBA00023274"/>
    </source>
</evidence>
<dbReference type="EMBL" id="MIYV01000020">
    <property type="protein sequence ID" value="OIR11216.1"/>
    <property type="molecule type" value="Genomic_DNA"/>
</dbReference>
<comment type="caution">
    <text evidence="10">The sequence shown here is derived from an EMBL/GenBank/DDBJ whole genome shotgun (WGS) entry which is preliminary data.</text>
</comment>
<dbReference type="PIRSF" id="PIRSF002122">
    <property type="entry name" value="RPS7p_RPS7a_RPS5e_RPS7o"/>
    <property type="match status" value="1"/>
</dbReference>
<dbReference type="NCBIfam" id="TIGR01028">
    <property type="entry name" value="uS7_euk_arch"/>
    <property type="match status" value="1"/>
</dbReference>
<evidence type="ECO:0000256" key="2">
    <source>
        <dbReference type="ARBA" id="ARBA00011458"/>
    </source>
</evidence>
<dbReference type="SUPFAM" id="SSF47973">
    <property type="entry name" value="Ribosomal protein S7"/>
    <property type="match status" value="1"/>
</dbReference>
<dbReference type="PROSITE" id="PS00052">
    <property type="entry name" value="RIBOSOMAL_S7"/>
    <property type="match status" value="1"/>
</dbReference>
<accession>A0A1J5T4M9</accession>
<feature type="region of interest" description="Disordered" evidence="8">
    <location>
        <begin position="1"/>
        <end position="21"/>
    </location>
</feature>
<feature type="domain" description="Small ribosomal subunit protein uS7" evidence="9">
    <location>
        <begin position="55"/>
        <end position="209"/>
    </location>
</feature>
<comment type="similarity">
    <text evidence="1 6">Belongs to the universal ribosomal protein uS7 family.</text>
</comment>
<evidence type="ECO:0000313" key="11">
    <source>
        <dbReference type="Proteomes" id="UP000183403"/>
    </source>
</evidence>
<evidence type="ECO:0000256" key="8">
    <source>
        <dbReference type="SAM" id="MobiDB-lite"/>
    </source>
</evidence>
<dbReference type="AlphaFoldDB" id="A0A1J5T4M9"/>
<dbReference type="Proteomes" id="UP000183403">
    <property type="component" value="Unassembled WGS sequence"/>
</dbReference>
<evidence type="ECO:0000256" key="6">
    <source>
        <dbReference type="RuleBase" id="RU003619"/>
    </source>
</evidence>
<dbReference type="PANTHER" id="PTHR11205">
    <property type="entry name" value="RIBOSOMAL PROTEIN S7"/>
    <property type="match status" value="1"/>
</dbReference>
<comment type="function">
    <text evidence="7">One of the primary rRNA binding proteins, it binds directly to 16S rRNA where it nucleates assembly of the head domain of the 30S subunit. Is located at the subunit interface close to the decoding center.</text>
</comment>
<gene>
    <name evidence="10" type="ORF">BEU03_00515</name>
</gene>
<dbReference type="InterPro" id="IPR000235">
    <property type="entry name" value="Ribosomal_uS7"/>
</dbReference>
<organism evidence="10 11">
    <name type="scientific">Marine Group III euryarchaeote CG-Epi6</name>
    <dbReference type="NCBI Taxonomy" id="1889000"/>
    <lineage>
        <taxon>Archaea</taxon>
        <taxon>Methanobacteriati</taxon>
        <taxon>Thermoplasmatota</taxon>
        <taxon>Thermoplasmata</taxon>
        <taxon>Candidatus Thermoprofundales</taxon>
    </lineage>
</organism>
<sequence length="211" mass="23719">MAENKENVSEEEVETKTEEPEVELPVVPLFGKWDLTEVDVADKTLEQHINLNAFQVPHTGGRHSKKRLGKRNLTVIERIMNNLMRSEKYTGKKAQAYTVLKNSFELIHQKKKDNPAQHMVKALENSAPRAEVVSLRYGGIRVYSGVDVSPTRRIDTAIRNLCIGALSSSKKQRSIEKALAKEIMLASEANPDSYAIGKKEEVERQAEAAHN</sequence>
<evidence type="ECO:0000256" key="3">
    <source>
        <dbReference type="ARBA" id="ARBA00022980"/>
    </source>
</evidence>
<evidence type="ECO:0000256" key="5">
    <source>
        <dbReference type="NCBIfam" id="TIGR01028"/>
    </source>
</evidence>
<dbReference type="InterPro" id="IPR020606">
    <property type="entry name" value="Ribosomal_uS7_CS"/>
</dbReference>
<keyword evidence="4 6" id="KW-0687">Ribonucleoprotein</keyword>
<comment type="subunit">
    <text evidence="2 7">Part of the 30S ribosomal subunit.</text>
</comment>
<dbReference type="InterPro" id="IPR036823">
    <property type="entry name" value="Ribosomal_uS7_dom_sf"/>
</dbReference>
<proteinExistence type="inferred from homology"/>
<dbReference type="GO" id="GO:0019843">
    <property type="term" value="F:rRNA binding"/>
    <property type="evidence" value="ECO:0007669"/>
    <property type="project" value="UniProtKB-KW"/>
</dbReference>
<dbReference type="GO" id="GO:0015935">
    <property type="term" value="C:small ribosomal subunit"/>
    <property type="evidence" value="ECO:0007669"/>
    <property type="project" value="UniProtKB-UniRule"/>
</dbReference>